<protein>
    <submittedName>
        <fullName evidence="7">Uncharacterized protein</fullName>
    </submittedName>
</protein>
<dbReference type="InterPro" id="IPR000711">
    <property type="entry name" value="ATPase_OSCP/dsu"/>
</dbReference>
<dbReference type="AlphaFoldDB" id="A0A2H0KC65"/>
<evidence type="ECO:0000256" key="1">
    <source>
        <dbReference type="ARBA" id="ARBA00004370"/>
    </source>
</evidence>
<reference evidence="7 8" key="1">
    <citation type="submission" date="2017-09" db="EMBL/GenBank/DDBJ databases">
        <title>Depth-based differentiation of microbial function through sediment-hosted aquifers and enrichment of novel symbionts in the deep terrestrial subsurface.</title>
        <authorList>
            <person name="Probst A.J."/>
            <person name="Ladd B."/>
            <person name="Jarett J.K."/>
            <person name="Geller-Mcgrath D.E."/>
            <person name="Sieber C.M."/>
            <person name="Emerson J.B."/>
            <person name="Anantharaman K."/>
            <person name="Thomas B.C."/>
            <person name="Malmstrom R."/>
            <person name="Stieglmeier M."/>
            <person name="Klingl A."/>
            <person name="Woyke T."/>
            <person name="Ryan C.M."/>
            <person name="Banfield J.F."/>
        </authorList>
    </citation>
    <scope>NUCLEOTIDE SEQUENCE [LARGE SCALE GENOMIC DNA]</scope>
    <source>
        <strain evidence="7">CG11_big_fil_rev_8_21_14_0_20_46_11</strain>
    </source>
</reference>
<keyword evidence="4" id="KW-0406">Ion transport</keyword>
<dbReference type="GO" id="GO:0016020">
    <property type="term" value="C:membrane"/>
    <property type="evidence" value="ECO:0007669"/>
    <property type="project" value="UniProtKB-SubCell"/>
</dbReference>
<comment type="caution">
    <text evidence="7">The sequence shown here is derived from an EMBL/GenBank/DDBJ whole genome shotgun (WGS) entry which is preliminary data.</text>
</comment>
<dbReference type="Proteomes" id="UP000229342">
    <property type="component" value="Unassembled WGS sequence"/>
</dbReference>
<sequence>MKYTPTQYALALYDITESAEPTKRREVIRDFLDSVTKNDALNILPDIIREFEHLSDTKGDIHQVTISTPERLSTEAVEKKLPFKGKVRALRDVRLIGGAVIEVDDLRINNSIRNRLDRARETFTK</sequence>
<evidence type="ECO:0000256" key="4">
    <source>
        <dbReference type="ARBA" id="ARBA00023065"/>
    </source>
</evidence>
<evidence type="ECO:0000313" key="7">
    <source>
        <dbReference type="EMBL" id="PIQ68841.1"/>
    </source>
</evidence>
<dbReference type="GO" id="GO:0046933">
    <property type="term" value="F:proton-transporting ATP synthase activity, rotational mechanism"/>
    <property type="evidence" value="ECO:0007669"/>
    <property type="project" value="InterPro"/>
</dbReference>
<keyword evidence="6" id="KW-0066">ATP synthesis</keyword>
<accession>A0A2H0KC65</accession>
<keyword evidence="5" id="KW-0472">Membrane</keyword>
<evidence type="ECO:0000256" key="5">
    <source>
        <dbReference type="ARBA" id="ARBA00023136"/>
    </source>
</evidence>
<gene>
    <name evidence="7" type="ORF">COV91_02090</name>
</gene>
<proteinExistence type="predicted"/>
<dbReference type="Pfam" id="PF00213">
    <property type="entry name" value="OSCP"/>
    <property type="match status" value="1"/>
</dbReference>
<evidence type="ECO:0000313" key="8">
    <source>
        <dbReference type="Proteomes" id="UP000229342"/>
    </source>
</evidence>
<keyword evidence="3" id="KW-0375">Hydrogen ion transport</keyword>
<name>A0A2H0KC65_9BACT</name>
<dbReference type="EMBL" id="PCVG01000024">
    <property type="protein sequence ID" value="PIQ68841.1"/>
    <property type="molecule type" value="Genomic_DNA"/>
</dbReference>
<evidence type="ECO:0000256" key="2">
    <source>
        <dbReference type="ARBA" id="ARBA00022448"/>
    </source>
</evidence>
<evidence type="ECO:0000256" key="3">
    <source>
        <dbReference type="ARBA" id="ARBA00022781"/>
    </source>
</evidence>
<evidence type="ECO:0000256" key="6">
    <source>
        <dbReference type="ARBA" id="ARBA00023310"/>
    </source>
</evidence>
<organism evidence="7 8">
    <name type="scientific">Candidatus Taylorbacteria bacterium CG11_big_fil_rev_8_21_14_0_20_46_11</name>
    <dbReference type="NCBI Taxonomy" id="1975025"/>
    <lineage>
        <taxon>Bacteria</taxon>
        <taxon>Candidatus Tayloriibacteriota</taxon>
    </lineage>
</organism>
<keyword evidence="2" id="KW-0813">Transport</keyword>
<comment type="subcellular location">
    <subcellularLocation>
        <location evidence="1">Membrane</location>
    </subcellularLocation>
</comment>